<dbReference type="EMBL" id="HBUE01204437">
    <property type="protein sequence ID" value="CAG6531282.1"/>
    <property type="molecule type" value="Transcribed_RNA"/>
</dbReference>
<dbReference type="EMBL" id="HBUE01310689">
    <property type="protein sequence ID" value="CAG6583138.1"/>
    <property type="molecule type" value="Transcribed_RNA"/>
</dbReference>
<feature type="region of interest" description="Disordered" evidence="1">
    <location>
        <begin position="1"/>
        <end position="47"/>
    </location>
</feature>
<sequence length="117" mass="12830">MAPVRVRRAADNHRQLRGAGPRGAPAPRRQDAARPEAGKDGGLLPGHLLRRGLAQDPRARVRHAQTLLPQEHLEHNGFFRRSHGIHHIIPAEGARSRSANVTGYPCVTAPQISVWNS</sequence>
<evidence type="ECO:0000313" key="2">
    <source>
        <dbReference type="EMBL" id="CAG6583149.1"/>
    </source>
</evidence>
<dbReference type="EMBL" id="HBUE01204435">
    <property type="protein sequence ID" value="CAG6531278.1"/>
    <property type="molecule type" value="Transcribed_RNA"/>
</dbReference>
<dbReference type="EMBL" id="HBUE01204442">
    <property type="protein sequence ID" value="CAG6531293.1"/>
    <property type="molecule type" value="Transcribed_RNA"/>
</dbReference>
<dbReference type="EMBL" id="HBUE01204441">
    <property type="protein sequence ID" value="CAG6531290.1"/>
    <property type="molecule type" value="Transcribed_RNA"/>
</dbReference>
<evidence type="ECO:0000256" key="1">
    <source>
        <dbReference type="SAM" id="MobiDB-lite"/>
    </source>
</evidence>
<dbReference type="EMBL" id="HBUE01310694">
    <property type="protein sequence ID" value="CAG6583149.1"/>
    <property type="molecule type" value="Transcribed_RNA"/>
</dbReference>
<dbReference type="EMBL" id="HBUE01310685">
    <property type="protein sequence ID" value="CAG6583129.1"/>
    <property type="molecule type" value="Transcribed_RNA"/>
</dbReference>
<dbReference type="EMBL" id="HBUE01204439">
    <property type="protein sequence ID" value="CAG6531286.1"/>
    <property type="molecule type" value="Transcribed_RNA"/>
</dbReference>
<protein>
    <submittedName>
        <fullName evidence="2">(northern house mosquito) hypothetical protein</fullName>
    </submittedName>
</protein>
<organism evidence="2">
    <name type="scientific">Culex pipiens</name>
    <name type="common">House mosquito</name>
    <dbReference type="NCBI Taxonomy" id="7175"/>
    <lineage>
        <taxon>Eukaryota</taxon>
        <taxon>Metazoa</taxon>
        <taxon>Ecdysozoa</taxon>
        <taxon>Arthropoda</taxon>
        <taxon>Hexapoda</taxon>
        <taxon>Insecta</taxon>
        <taxon>Pterygota</taxon>
        <taxon>Neoptera</taxon>
        <taxon>Endopterygota</taxon>
        <taxon>Diptera</taxon>
        <taxon>Nematocera</taxon>
        <taxon>Culicoidea</taxon>
        <taxon>Culicidae</taxon>
        <taxon>Culicinae</taxon>
        <taxon>Culicini</taxon>
        <taxon>Culex</taxon>
        <taxon>Culex</taxon>
    </lineage>
</organism>
<feature type="compositionally biased region" description="Low complexity" evidence="1">
    <location>
        <begin position="17"/>
        <end position="27"/>
    </location>
</feature>
<dbReference type="AlphaFoldDB" id="A0A8D8NZG0"/>
<dbReference type="EMBL" id="HBUE01310693">
    <property type="protein sequence ID" value="CAG6583146.1"/>
    <property type="molecule type" value="Transcribed_RNA"/>
</dbReference>
<dbReference type="EMBL" id="HBUE01204433">
    <property type="protein sequence ID" value="CAG6531273.1"/>
    <property type="molecule type" value="Transcribed_RNA"/>
</dbReference>
<dbReference type="EMBL" id="HBUE01310691">
    <property type="protein sequence ID" value="CAG6583142.1"/>
    <property type="molecule type" value="Transcribed_RNA"/>
</dbReference>
<dbReference type="EMBL" id="HBUE01310687">
    <property type="protein sequence ID" value="CAG6583134.1"/>
    <property type="molecule type" value="Transcribed_RNA"/>
</dbReference>
<proteinExistence type="predicted"/>
<feature type="compositionally biased region" description="Basic and acidic residues" evidence="1">
    <location>
        <begin position="28"/>
        <end position="39"/>
    </location>
</feature>
<accession>A0A8D8NZG0</accession>
<reference evidence="2" key="1">
    <citation type="submission" date="2021-05" db="EMBL/GenBank/DDBJ databases">
        <authorList>
            <person name="Alioto T."/>
            <person name="Alioto T."/>
            <person name="Gomez Garrido J."/>
        </authorList>
    </citation>
    <scope>NUCLEOTIDE SEQUENCE</scope>
</reference>
<name>A0A8D8NZG0_CULPI</name>